<feature type="non-terminal residue" evidence="2">
    <location>
        <position position="130"/>
    </location>
</feature>
<proteinExistence type="predicted"/>
<sequence length="130" mass="13003">GHDGRRPLPLRARPRVRLEKGLRGGVREVGPAGDHGAQGGQEAPRGTEAGAWGDLPEDAHPDPEEPRAQRPRGAGGLPRGPAEGRVLADTPGGIAAAPARGHLPVVGASPGGGGGGAPGGRSDGVPMWRI</sequence>
<feature type="compositionally biased region" description="Basic and acidic residues" evidence="1">
    <location>
        <begin position="57"/>
        <end position="68"/>
    </location>
</feature>
<feature type="compositionally biased region" description="Gly residues" evidence="1">
    <location>
        <begin position="109"/>
        <end position="122"/>
    </location>
</feature>
<name>A0A6J4T0C6_9ACTN</name>
<feature type="region of interest" description="Disordered" evidence="1">
    <location>
        <begin position="1"/>
        <end position="130"/>
    </location>
</feature>
<dbReference type="EMBL" id="CADCVK010000439">
    <property type="protein sequence ID" value="CAA9509776.1"/>
    <property type="molecule type" value="Genomic_DNA"/>
</dbReference>
<dbReference type="AlphaFoldDB" id="A0A6J4T0C6"/>
<organism evidence="2">
    <name type="scientific">uncultured Rubrobacteraceae bacterium</name>
    <dbReference type="NCBI Taxonomy" id="349277"/>
    <lineage>
        <taxon>Bacteria</taxon>
        <taxon>Bacillati</taxon>
        <taxon>Actinomycetota</taxon>
        <taxon>Rubrobacteria</taxon>
        <taxon>Rubrobacterales</taxon>
        <taxon>Rubrobacteraceae</taxon>
        <taxon>environmental samples</taxon>
    </lineage>
</organism>
<reference evidence="2" key="1">
    <citation type="submission" date="2020-02" db="EMBL/GenBank/DDBJ databases">
        <authorList>
            <person name="Meier V. D."/>
        </authorList>
    </citation>
    <scope>NUCLEOTIDE SEQUENCE</scope>
    <source>
        <strain evidence="2">AVDCRST_MAG12</strain>
    </source>
</reference>
<protein>
    <submittedName>
        <fullName evidence="2">Transcriptional regulator, HxlR family</fullName>
    </submittedName>
</protein>
<feature type="compositionally biased region" description="Basic and acidic residues" evidence="1">
    <location>
        <begin position="16"/>
        <end position="26"/>
    </location>
</feature>
<evidence type="ECO:0000256" key="1">
    <source>
        <dbReference type="SAM" id="MobiDB-lite"/>
    </source>
</evidence>
<gene>
    <name evidence="2" type="ORF">AVDCRST_MAG12-3160</name>
</gene>
<evidence type="ECO:0000313" key="2">
    <source>
        <dbReference type="EMBL" id="CAA9509776.1"/>
    </source>
</evidence>
<feature type="non-terminal residue" evidence="2">
    <location>
        <position position="1"/>
    </location>
</feature>
<accession>A0A6J4T0C6</accession>